<evidence type="ECO:0000313" key="2">
    <source>
        <dbReference type="Proteomes" id="UP000601099"/>
    </source>
</evidence>
<protein>
    <submittedName>
        <fullName evidence="1">Uncharacterized protein</fullName>
    </submittedName>
</protein>
<gene>
    <name evidence="1" type="ORF">I5L79_13665</name>
</gene>
<name>A0ABS0L3A5_9BACT</name>
<organism evidence="1 2">
    <name type="scientific">Hymenobacter guriensis</name>
    <dbReference type="NCBI Taxonomy" id="2793065"/>
    <lineage>
        <taxon>Bacteria</taxon>
        <taxon>Pseudomonadati</taxon>
        <taxon>Bacteroidota</taxon>
        <taxon>Cytophagia</taxon>
        <taxon>Cytophagales</taxon>
        <taxon>Hymenobacteraceae</taxon>
        <taxon>Hymenobacter</taxon>
    </lineage>
</organism>
<sequence length="133" mass="15402">MAAPFTSEVIFEECLPLIDIVVRELTLTTGMMIDCQSAGVDDVLWRISNQKAAMAIDLMPYVEVIPYKYTYLIASDPFNKWNPYLHRTLLFVLLKLGGKSEDQLPVWAGLPWLVAQKDWNPNYLKGFELWYKR</sequence>
<proteinExistence type="predicted"/>
<dbReference type="RefSeq" id="WP_196955612.1">
    <property type="nucleotide sequence ID" value="NZ_JADWYK010000007.1"/>
</dbReference>
<comment type="caution">
    <text evidence="1">The sequence shown here is derived from an EMBL/GenBank/DDBJ whole genome shotgun (WGS) entry which is preliminary data.</text>
</comment>
<dbReference type="EMBL" id="JADWYK010000007">
    <property type="protein sequence ID" value="MBG8554600.1"/>
    <property type="molecule type" value="Genomic_DNA"/>
</dbReference>
<reference evidence="1 2" key="1">
    <citation type="submission" date="2020-11" db="EMBL/GenBank/DDBJ databases">
        <title>Hymenobacter sp.</title>
        <authorList>
            <person name="Kim M.K."/>
        </authorList>
    </citation>
    <scope>NUCLEOTIDE SEQUENCE [LARGE SCALE GENOMIC DNA]</scope>
    <source>
        <strain evidence="1 2">BT594</strain>
    </source>
</reference>
<dbReference type="Proteomes" id="UP000601099">
    <property type="component" value="Unassembled WGS sequence"/>
</dbReference>
<evidence type="ECO:0000313" key="1">
    <source>
        <dbReference type="EMBL" id="MBG8554600.1"/>
    </source>
</evidence>
<keyword evidence="2" id="KW-1185">Reference proteome</keyword>
<accession>A0ABS0L3A5</accession>